<dbReference type="Pfam" id="PF00560">
    <property type="entry name" value="LRR_1"/>
    <property type="match status" value="1"/>
</dbReference>
<evidence type="ECO:0000256" key="2">
    <source>
        <dbReference type="ARBA" id="ARBA00022614"/>
    </source>
</evidence>
<evidence type="ECO:0000259" key="11">
    <source>
        <dbReference type="PROSITE" id="PS50021"/>
    </source>
</evidence>
<feature type="transmembrane region" description="Helical" evidence="10">
    <location>
        <begin position="317"/>
        <end position="338"/>
    </location>
</feature>
<dbReference type="EMBL" id="JAKMXF010000221">
    <property type="protein sequence ID" value="KAI6654847.1"/>
    <property type="molecule type" value="Genomic_DNA"/>
</dbReference>
<feature type="region of interest" description="Disordered" evidence="9">
    <location>
        <begin position="792"/>
        <end position="847"/>
    </location>
</feature>
<dbReference type="InterPro" id="IPR039859">
    <property type="entry name" value="PFA4/ZDH16/20/ERF2-like"/>
</dbReference>
<dbReference type="InterPro" id="IPR003591">
    <property type="entry name" value="Leu-rich_rpt_typical-subtyp"/>
</dbReference>
<dbReference type="Gene3D" id="3.80.10.10">
    <property type="entry name" value="Ribonuclease Inhibitor"/>
    <property type="match status" value="1"/>
</dbReference>
<dbReference type="PROSITE" id="PS50216">
    <property type="entry name" value="DHHC"/>
    <property type="match status" value="1"/>
</dbReference>
<dbReference type="PROSITE" id="PS51450">
    <property type="entry name" value="LRR"/>
    <property type="match status" value="3"/>
</dbReference>
<evidence type="ECO:0000256" key="3">
    <source>
        <dbReference type="ARBA" id="ARBA00022679"/>
    </source>
</evidence>
<organism evidence="12 13">
    <name type="scientific">Oopsacas minuta</name>
    <dbReference type="NCBI Taxonomy" id="111878"/>
    <lineage>
        <taxon>Eukaryota</taxon>
        <taxon>Metazoa</taxon>
        <taxon>Porifera</taxon>
        <taxon>Hexactinellida</taxon>
        <taxon>Hexasterophora</taxon>
        <taxon>Lyssacinosida</taxon>
        <taxon>Leucopsacidae</taxon>
        <taxon>Oopsacas</taxon>
    </lineage>
</organism>
<evidence type="ECO:0000256" key="8">
    <source>
        <dbReference type="ARBA" id="ARBA00023315"/>
    </source>
</evidence>
<keyword evidence="6 10" id="KW-1133">Transmembrane helix</keyword>
<feature type="transmembrane region" description="Helical" evidence="10">
    <location>
        <begin position="481"/>
        <end position="505"/>
    </location>
</feature>
<dbReference type="SMART" id="SM00033">
    <property type="entry name" value="CH"/>
    <property type="match status" value="1"/>
</dbReference>
<proteinExistence type="predicted"/>
<dbReference type="AlphaFoldDB" id="A0AAV7K0V2"/>
<keyword evidence="4 10" id="KW-0812">Transmembrane</keyword>
<feature type="transmembrane region" description="Helical" evidence="10">
    <location>
        <begin position="441"/>
        <end position="461"/>
    </location>
</feature>
<evidence type="ECO:0000256" key="10">
    <source>
        <dbReference type="SAM" id="Phobius"/>
    </source>
</evidence>
<protein>
    <recommendedName>
        <fullName evidence="11">Calponin-homology (CH) domain-containing protein</fullName>
    </recommendedName>
</protein>
<evidence type="ECO:0000313" key="12">
    <source>
        <dbReference type="EMBL" id="KAI6654847.1"/>
    </source>
</evidence>
<comment type="caution">
    <text evidence="12">The sequence shown here is derived from an EMBL/GenBank/DDBJ whole genome shotgun (WGS) entry which is preliminary data.</text>
</comment>
<dbReference type="SUPFAM" id="SSF52058">
    <property type="entry name" value="L domain-like"/>
    <property type="match status" value="1"/>
</dbReference>
<dbReference type="InterPro" id="IPR032675">
    <property type="entry name" value="LRR_dom_sf"/>
</dbReference>
<feature type="compositionally biased region" description="Polar residues" evidence="9">
    <location>
        <begin position="817"/>
        <end position="835"/>
    </location>
</feature>
<feature type="compositionally biased region" description="Low complexity" evidence="9">
    <location>
        <begin position="837"/>
        <end position="847"/>
    </location>
</feature>
<keyword evidence="5" id="KW-0677">Repeat</keyword>
<feature type="transmembrane region" description="Helical" evidence="10">
    <location>
        <begin position="597"/>
        <end position="619"/>
    </location>
</feature>
<dbReference type="InterPro" id="IPR001715">
    <property type="entry name" value="CH_dom"/>
</dbReference>
<evidence type="ECO:0000256" key="6">
    <source>
        <dbReference type="ARBA" id="ARBA00022989"/>
    </source>
</evidence>
<dbReference type="GO" id="GO:0016409">
    <property type="term" value="F:palmitoyltransferase activity"/>
    <property type="evidence" value="ECO:0007669"/>
    <property type="project" value="InterPro"/>
</dbReference>
<evidence type="ECO:0000256" key="4">
    <source>
        <dbReference type="ARBA" id="ARBA00022692"/>
    </source>
</evidence>
<dbReference type="PROSITE" id="PS50021">
    <property type="entry name" value="CH"/>
    <property type="match status" value="1"/>
</dbReference>
<evidence type="ECO:0000313" key="13">
    <source>
        <dbReference type="Proteomes" id="UP001165289"/>
    </source>
</evidence>
<dbReference type="CDD" id="cd00014">
    <property type="entry name" value="CH_SF"/>
    <property type="match status" value="1"/>
</dbReference>
<feature type="compositionally biased region" description="Polar residues" evidence="9">
    <location>
        <begin position="904"/>
        <end position="915"/>
    </location>
</feature>
<dbReference type="Pfam" id="PF01529">
    <property type="entry name" value="DHHC"/>
    <property type="match status" value="1"/>
</dbReference>
<dbReference type="InterPro" id="IPR001594">
    <property type="entry name" value="Palmitoyltrfase_DHHC"/>
</dbReference>
<feature type="region of interest" description="Disordered" evidence="9">
    <location>
        <begin position="712"/>
        <end position="747"/>
    </location>
</feature>
<keyword evidence="13" id="KW-1185">Reference proteome</keyword>
<sequence>MMHGLVGKPVDSCFEDAEKTGKLLLNNRNLREFPNSCDKYDVEDVYIIELSNNKFKKVPDIFRKCMILTRLNLHNNFIREFSSDLKNLYSLKELILSRNSLVVFPLILTTYNLELLDISCNRLKTIPEDIRFLEKLKVLDLSSNSLKMLPSTIGQLGNLRCLNISRNKLERVPEELQYCPLMKLNLSFNKLHMIPPSFRHLIGLQEINLESNPLRHPPAKLCSLGKAHIFKYLSLLASHLDESNLSREEINSQKRFKEAQERSLYRPDSTMKSHFDEFEIDSLSPTLSQMSLTTPSIPSASFIILMEQRTLPRMRHWGALTTLLIIFIINCTTFYTGIILVCHAPSNFQYYNLIVFCVWNILILTAYVHSVRGPGYLERGWKPEKESDAEYLLFCKKCESYKAPRVHHCSVCERCVLKMDHHCPWINNCVGHKNMDSFVRFLFFVIFGCAHAIFTMVKFRHHLTNSEFIIYPPILPLNSLLIVWINGSIALSVFTTISCIVLVAYQLIGIIRNQTNIESWIIERAKSARKYDPSLPAFIYPYDLGYSDNFNQVFSANNHKGIKWPVIPGCNQFTLTREEKRLKELKKKWAIHYRVTTTYRGGILGVLKLNIFACLWYPWCSGKKLSVVKGDQVLGVSFISFWCYCIRIRGEEEMKGYIPLCCLTELDDYKLTTPDVQESFTRVDSSHGQDYNSIYLDFLRINHNSNEDVEVGFGKDDNKHSEGLLRPKRTRKSEMKRKSSQYDSEQKPVLSMYATLPRTVRRSVTPTGEHEGSASLRIQPRVRPVLKMSPFMRRPFENSGSDEHVNNPPLDTRKSLENSQEEGQSTKLIHRQINQVARAESTRSSSTSANYFAAPYAYVTDLRRSTSNKYISHTPDATMDDRNRTKNSNPQNKQPPERPPSPASDASTVSDTPTPKASPEPREILVSTLIPQEQRDLSKSTPPPPPPRTFTKQLSSKLASEKGQVAKLSIDKGNSGAAHDSDKYFKTKRCSPTEDQGNLTIKRREYNVHILTSQIDYVVSEVKDRIGIEIQDFDTFIQDGVLACKLVNLVQPNLVPVHVPEKNKVLSTIQVTLNIEKFLEGCQYLRVPTNYMCTAADIVHGQDLSKVLKNFVYLLNSSSV</sequence>
<dbReference type="Gene3D" id="1.10.418.10">
    <property type="entry name" value="Calponin-like domain"/>
    <property type="match status" value="1"/>
</dbReference>
<dbReference type="GO" id="GO:0016020">
    <property type="term" value="C:membrane"/>
    <property type="evidence" value="ECO:0007669"/>
    <property type="project" value="UniProtKB-SubCell"/>
</dbReference>
<feature type="region of interest" description="Disordered" evidence="9">
    <location>
        <begin position="870"/>
        <end position="994"/>
    </location>
</feature>
<name>A0AAV7K0V2_9METZ</name>
<dbReference type="SUPFAM" id="SSF47576">
    <property type="entry name" value="Calponin-homology domain, CH-domain"/>
    <property type="match status" value="1"/>
</dbReference>
<evidence type="ECO:0000256" key="7">
    <source>
        <dbReference type="ARBA" id="ARBA00023136"/>
    </source>
</evidence>
<dbReference type="InterPro" id="IPR001611">
    <property type="entry name" value="Leu-rich_rpt"/>
</dbReference>
<feature type="transmembrane region" description="Helical" evidence="10">
    <location>
        <begin position="350"/>
        <end position="369"/>
    </location>
</feature>
<evidence type="ECO:0000256" key="1">
    <source>
        <dbReference type="ARBA" id="ARBA00004141"/>
    </source>
</evidence>
<reference evidence="12 13" key="1">
    <citation type="journal article" date="2023" name="BMC Biol.">
        <title>The compact genome of the sponge Oopsacas minuta (Hexactinellida) is lacking key metazoan core genes.</title>
        <authorList>
            <person name="Santini S."/>
            <person name="Schenkelaars Q."/>
            <person name="Jourda C."/>
            <person name="Duchesne M."/>
            <person name="Belahbib H."/>
            <person name="Rocher C."/>
            <person name="Selva M."/>
            <person name="Riesgo A."/>
            <person name="Vervoort M."/>
            <person name="Leys S.P."/>
            <person name="Kodjabachian L."/>
            <person name="Le Bivic A."/>
            <person name="Borchiellini C."/>
            <person name="Claverie J.M."/>
            <person name="Renard E."/>
        </authorList>
    </citation>
    <scope>NUCLEOTIDE SEQUENCE [LARGE SCALE GENOMIC DNA]</scope>
    <source>
        <strain evidence="12">SPO-2</strain>
    </source>
</reference>
<keyword evidence="8" id="KW-0012">Acyltransferase</keyword>
<accession>A0AAV7K0V2</accession>
<feature type="domain" description="Calponin-homology (CH)" evidence="11">
    <location>
        <begin position="1005"/>
        <end position="1119"/>
    </location>
</feature>
<feature type="compositionally biased region" description="Basic and acidic residues" evidence="9">
    <location>
        <begin position="713"/>
        <end position="725"/>
    </location>
</feature>
<dbReference type="InterPro" id="IPR036872">
    <property type="entry name" value="CH_dom_sf"/>
</dbReference>
<keyword evidence="2" id="KW-0433">Leucine-rich repeat</keyword>
<evidence type="ECO:0000256" key="5">
    <source>
        <dbReference type="ARBA" id="ARBA00022737"/>
    </source>
</evidence>
<dbReference type="SMART" id="SM00369">
    <property type="entry name" value="LRR_TYP"/>
    <property type="match status" value="6"/>
</dbReference>
<gene>
    <name evidence="12" type="ORF">LOD99_2726</name>
</gene>
<dbReference type="SMART" id="SM00364">
    <property type="entry name" value="LRR_BAC"/>
    <property type="match status" value="4"/>
</dbReference>
<comment type="subcellular location">
    <subcellularLocation>
        <location evidence="1">Membrane</location>
        <topology evidence="1">Multi-pass membrane protein</topology>
    </subcellularLocation>
</comment>
<dbReference type="Pfam" id="PF13855">
    <property type="entry name" value="LRR_8"/>
    <property type="match status" value="1"/>
</dbReference>
<dbReference type="Pfam" id="PF00307">
    <property type="entry name" value="CH"/>
    <property type="match status" value="1"/>
</dbReference>
<dbReference type="Proteomes" id="UP001165289">
    <property type="component" value="Unassembled WGS sequence"/>
</dbReference>
<keyword evidence="7 10" id="KW-0472">Membrane</keyword>
<dbReference type="PANTHER" id="PTHR12246">
    <property type="entry name" value="PALMITOYLTRANSFERASE ZDHHC16"/>
    <property type="match status" value="1"/>
</dbReference>
<feature type="compositionally biased region" description="Basic and acidic residues" evidence="9">
    <location>
        <begin position="801"/>
        <end position="816"/>
    </location>
</feature>
<keyword evidence="3" id="KW-0808">Transferase</keyword>
<evidence type="ECO:0000256" key="9">
    <source>
        <dbReference type="SAM" id="MobiDB-lite"/>
    </source>
</evidence>